<keyword evidence="3" id="KW-1185">Reference proteome</keyword>
<feature type="compositionally biased region" description="Polar residues" evidence="1">
    <location>
        <begin position="38"/>
        <end position="47"/>
    </location>
</feature>
<organism evidence="2 3">
    <name type="scientific">Dendrobium thyrsiflorum</name>
    <name type="common">Pinecone-like raceme dendrobium</name>
    <name type="synonym">Orchid</name>
    <dbReference type="NCBI Taxonomy" id="117978"/>
    <lineage>
        <taxon>Eukaryota</taxon>
        <taxon>Viridiplantae</taxon>
        <taxon>Streptophyta</taxon>
        <taxon>Embryophyta</taxon>
        <taxon>Tracheophyta</taxon>
        <taxon>Spermatophyta</taxon>
        <taxon>Magnoliopsida</taxon>
        <taxon>Liliopsida</taxon>
        <taxon>Asparagales</taxon>
        <taxon>Orchidaceae</taxon>
        <taxon>Epidendroideae</taxon>
        <taxon>Malaxideae</taxon>
        <taxon>Dendrobiinae</taxon>
        <taxon>Dendrobium</taxon>
    </lineage>
</organism>
<dbReference type="AlphaFoldDB" id="A0ABD0V4C3"/>
<reference evidence="2 3" key="1">
    <citation type="journal article" date="2024" name="Plant Biotechnol. J.">
        <title>Dendrobium thyrsiflorum genome and its molecular insights into genes involved in important horticultural traits.</title>
        <authorList>
            <person name="Chen B."/>
            <person name="Wang J.Y."/>
            <person name="Zheng P.J."/>
            <person name="Li K.L."/>
            <person name="Liang Y.M."/>
            <person name="Chen X.F."/>
            <person name="Zhang C."/>
            <person name="Zhao X."/>
            <person name="He X."/>
            <person name="Zhang G.Q."/>
            <person name="Liu Z.J."/>
            <person name="Xu Q."/>
        </authorList>
    </citation>
    <scope>NUCLEOTIDE SEQUENCE [LARGE SCALE GENOMIC DNA]</scope>
    <source>
        <strain evidence="2">GZMU011</strain>
    </source>
</reference>
<feature type="compositionally biased region" description="Low complexity" evidence="1">
    <location>
        <begin position="48"/>
        <end position="59"/>
    </location>
</feature>
<name>A0ABD0V4C3_DENTH</name>
<dbReference type="Proteomes" id="UP001552299">
    <property type="component" value="Unassembled WGS sequence"/>
</dbReference>
<proteinExistence type="predicted"/>
<feature type="region of interest" description="Disordered" evidence="1">
    <location>
        <begin position="26"/>
        <end position="72"/>
    </location>
</feature>
<protein>
    <submittedName>
        <fullName evidence="2">Uncharacterized protein</fullName>
    </submittedName>
</protein>
<evidence type="ECO:0000313" key="2">
    <source>
        <dbReference type="EMBL" id="KAL0917481.1"/>
    </source>
</evidence>
<evidence type="ECO:0000256" key="1">
    <source>
        <dbReference type="SAM" id="MobiDB-lite"/>
    </source>
</evidence>
<gene>
    <name evidence="2" type="ORF">M5K25_012545</name>
</gene>
<comment type="caution">
    <text evidence="2">The sequence shown here is derived from an EMBL/GenBank/DDBJ whole genome shotgun (WGS) entry which is preliminary data.</text>
</comment>
<evidence type="ECO:0000313" key="3">
    <source>
        <dbReference type="Proteomes" id="UP001552299"/>
    </source>
</evidence>
<feature type="compositionally biased region" description="Polar residues" evidence="1">
    <location>
        <begin position="258"/>
        <end position="275"/>
    </location>
</feature>
<feature type="compositionally biased region" description="Basic and acidic residues" evidence="1">
    <location>
        <begin position="239"/>
        <end position="249"/>
    </location>
</feature>
<dbReference type="EMBL" id="JANQDX010000010">
    <property type="protein sequence ID" value="KAL0917481.1"/>
    <property type="molecule type" value="Genomic_DNA"/>
</dbReference>
<sequence>METNNVQLDDCEQEASFEKTWIRPVRDTSLTRPDPWTRQPQRQRLGNTASGTTTTAVHTPCGRRDSNATVDGLTRRELDAGRWREAQARCGQHTRAADVGGQYKQAAVSFRAIATPSRPPQPVGRHRRPPPPATAAGHHRRPPPATTSDHHRRPPPPATTAGHHLRPPPPVITSATAGHHLRPPPSTTFGHHHRPPPATAGGHHLRPPPATSSATTGHHLHFTLQSLYFKPNKKKKGKSSKERSQTAKKEPKKRRVQFYTSCEATKPNSNAEKRR</sequence>
<accession>A0ABD0V4C3</accession>
<feature type="region of interest" description="Disordered" evidence="1">
    <location>
        <begin position="113"/>
        <end position="275"/>
    </location>
</feature>